<dbReference type="KEGG" id="elut:CKA38_08590"/>
<protein>
    <submittedName>
        <fullName evidence="1">Uncharacterized protein</fullName>
    </submittedName>
</protein>
<evidence type="ECO:0000313" key="1">
    <source>
        <dbReference type="EMBL" id="AWI09295.1"/>
    </source>
</evidence>
<name>A0A2U8E3D1_9BACT</name>
<evidence type="ECO:0000313" key="2">
    <source>
        <dbReference type="Proteomes" id="UP000244896"/>
    </source>
</evidence>
<sequence>MPRTCLAVSLQTAATGVAGLFHAAKPRLRAELGHGQRGLHAHTLAFFIPSLGVRQTDATKGDVVAEQERLATE</sequence>
<organism evidence="1 2">
    <name type="scientific">Ereboglobus luteus</name>
    <dbReference type="NCBI Taxonomy" id="1796921"/>
    <lineage>
        <taxon>Bacteria</taxon>
        <taxon>Pseudomonadati</taxon>
        <taxon>Verrucomicrobiota</taxon>
        <taxon>Opitutia</taxon>
        <taxon>Opitutales</taxon>
        <taxon>Opitutaceae</taxon>
        <taxon>Ereboglobus</taxon>
    </lineage>
</organism>
<dbReference type="Proteomes" id="UP000244896">
    <property type="component" value="Chromosome"/>
</dbReference>
<dbReference type="AlphaFoldDB" id="A0A2U8E3D1"/>
<keyword evidence="2" id="KW-1185">Reference proteome</keyword>
<reference evidence="1 2" key="1">
    <citation type="journal article" date="2018" name="Syst. Appl. Microbiol.">
        <title>Ereboglobus luteus gen. nov. sp. nov. from cockroach guts, and new insights into the oxygen relationship of the genera Opitutus and Didymococcus (Verrucomicrobia: Opitutaceae).</title>
        <authorList>
            <person name="Tegtmeier D."/>
            <person name="Belitz A."/>
            <person name="Radek R."/>
            <person name="Heimerl T."/>
            <person name="Brune A."/>
        </authorList>
    </citation>
    <scope>NUCLEOTIDE SEQUENCE [LARGE SCALE GENOMIC DNA]</scope>
    <source>
        <strain evidence="1 2">Ho45</strain>
    </source>
</reference>
<gene>
    <name evidence="1" type="ORF">CKA38_08590</name>
</gene>
<dbReference type="EMBL" id="CP023004">
    <property type="protein sequence ID" value="AWI09295.1"/>
    <property type="molecule type" value="Genomic_DNA"/>
</dbReference>
<proteinExistence type="predicted"/>
<accession>A0A2U8E3D1</accession>